<dbReference type="RefSeq" id="WP_349497721.1">
    <property type="nucleotide sequence ID" value="NZ_BSSD01000001.1"/>
</dbReference>
<evidence type="ECO:0000256" key="4">
    <source>
        <dbReference type="ARBA" id="ARBA00023163"/>
    </source>
</evidence>
<proteinExistence type="predicted"/>
<keyword evidence="10" id="KW-1185">Reference proteome</keyword>
<dbReference type="FunFam" id="1.10.10.10:FF:000056">
    <property type="entry name" value="IclR family transcriptional regulator"/>
    <property type="match status" value="1"/>
</dbReference>
<dbReference type="GO" id="GO:0045892">
    <property type="term" value="P:negative regulation of DNA-templated transcription"/>
    <property type="evidence" value="ECO:0007669"/>
    <property type="project" value="TreeGrafter"/>
</dbReference>
<organism evidence="9 10">
    <name type="scientific">Actinokineospora globicatena</name>
    <dbReference type="NCBI Taxonomy" id="103729"/>
    <lineage>
        <taxon>Bacteria</taxon>
        <taxon>Bacillati</taxon>
        <taxon>Actinomycetota</taxon>
        <taxon>Actinomycetes</taxon>
        <taxon>Pseudonocardiales</taxon>
        <taxon>Pseudonocardiaceae</taxon>
        <taxon>Actinokineospora</taxon>
    </lineage>
</organism>
<feature type="domain" description="HTH iclR-type" evidence="7">
    <location>
        <begin position="300"/>
        <end position="367"/>
    </location>
</feature>
<dbReference type="InterPro" id="IPR005471">
    <property type="entry name" value="Tscrpt_reg_IclR_N"/>
</dbReference>
<reference evidence="9" key="1">
    <citation type="submission" date="2023-02" db="EMBL/GenBank/DDBJ databases">
        <title>Actinokineospora globicatena NBRC 15670.</title>
        <authorList>
            <person name="Ichikawa N."/>
            <person name="Sato H."/>
            <person name="Tonouchi N."/>
        </authorList>
    </citation>
    <scope>NUCLEOTIDE SEQUENCE</scope>
    <source>
        <strain evidence="9">NBRC 15670</strain>
    </source>
</reference>
<dbReference type="Pfam" id="PF09339">
    <property type="entry name" value="HTH_IclR"/>
    <property type="match status" value="2"/>
</dbReference>
<protein>
    <recommendedName>
        <fullName evidence="6">Glycerol operon regulatory protein</fullName>
    </recommendedName>
</protein>
<feature type="domain" description="IclR-ED" evidence="8">
    <location>
        <begin position="79"/>
        <end position="269"/>
    </location>
</feature>
<dbReference type="InterPro" id="IPR012794">
    <property type="entry name" value="PcaR_PcaU"/>
</dbReference>
<evidence type="ECO:0000259" key="8">
    <source>
        <dbReference type="PROSITE" id="PS51078"/>
    </source>
</evidence>
<feature type="domain" description="IclR-ED" evidence="8">
    <location>
        <begin position="361"/>
        <end position="547"/>
    </location>
</feature>
<feature type="domain" description="HTH iclR-type" evidence="7">
    <location>
        <begin position="18"/>
        <end position="78"/>
    </location>
</feature>
<keyword evidence="4" id="KW-0804">Transcription</keyword>
<dbReference type="GO" id="GO:0006071">
    <property type="term" value="P:glycerol metabolic process"/>
    <property type="evidence" value="ECO:0007669"/>
    <property type="project" value="UniProtKB-KW"/>
</dbReference>
<evidence type="ECO:0000259" key="7">
    <source>
        <dbReference type="PROSITE" id="PS51077"/>
    </source>
</evidence>
<dbReference type="InterPro" id="IPR014757">
    <property type="entry name" value="Tscrpt_reg_IclR_C"/>
</dbReference>
<dbReference type="SUPFAM" id="SSF46785">
    <property type="entry name" value="Winged helix' DNA-binding domain"/>
    <property type="match status" value="2"/>
</dbReference>
<dbReference type="SMART" id="SM00346">
    <property type="entry name" value="HTH_ICLR"/>
    <property type="match status" value="2"/>
</dbReference>
<dbReference type="Pfam" id="PF01614">
    <property type="entry name" value="IclR_C"/>
    <property type="match status" value="2"/>
</dbReference>
<dbReference type="InterPro" id="IPR029016">
    <property type="entry name" value="GAF-like_dom_sf"/>
</dbReference>
<accession>A0A9W6QJ22</accession>
<dbReference type="EMBL" id="BSSD01000001">
    <property type="protein sequence ID" value="GLW89497.1"/>
    <property type="molecule type" value="Genomic_DNA"/>
</dbReference>
<dbReference type="PANTHER" id="PTHR30136:SF34">
    <property type="entry name" value="TRANSCRIPTIONAL REGULATOR"/>
    <property type="match status" value="1"/>
</dbReference>
<dbReference type="PROSITE" id="PS51077">
    <property type="entry name" value="HTH_ICLR"/>
    <property type="match status" value="2"/>
</dbReference>
<sequence>MPPTPEDPAPADAPVDAVAPLARGLLLTRLLTDAGGTLSPSELQRASGLARSTVDRVVATLERMGYLRVDRREVTLAPRLLELGNAYLAALGVPDRLGPRARRLALELDESVSLAVGDGDGVRFVQHATRRRAVSLTFGIGDLLPAERTAAGQLVATGWTEADWARWRERRAADPDDDGFPAVGPRQGPAPDFPALVALAAERGWAVDDQLVERGLVALAVPVRSPDGRVACVASVSSHTSRHSAESLREQLLPCLRDAIAAMEHDLRAEGPTGADRAGSGVGLAAWTGASKQELGREFIESLARGLTVLTAFDAGRAELGLSAVATATGLARATARRALITLVHLGYVSTDGRLFRPTPRVLGLGFPVLAATTLARIATPHLEELAVQVRDSSSLAVAAEDDGDIQYVARAATRRIMDIDITLGTRFPAYATGMGRVLLASLPPAELRRRLERTEQRPLTPHTITSRAGLVDALDRVRADGYAMVDEELEIGVRSVAVPVRDRAGAVVAAVNVAMHSERRTPRECVDEVLPLLRAAATAIEADLHVTERFATVPKV</sequence>
<dbReference type="GO" id="GO:0003700">
    <property type="term" value="F:DNA-binding transcription factor activity"/>
    <property type="evidence" value="ECO:0007669"/>
    <property type="project" value="TreeGrafter"/>
</dbReference>
<dbReference type="PANTHER" id="PTHR30136">
    <property type="entry name" value="HELIX-TURN-HELIX TRANSCRIPTIONAL REGULATOR, ICLR FAMILY"/>
    <property type="match status" value="1"/>
</dbReference>
<keyword evidence="1" id="KW-0319">Glycerol metabolism</keyword>
<dbReference type="GO" id="GO:0045893">
    <property type="term" value="P:positive regulation of DNA-templated transcription"/>
    <property type="evidence" value="ECO:0007669"/>
    <property type="project" value="InterPro"/>
</dbReference>
<evidence type="ECO:0000256" key="3">
    <source>
        <dbReference type="ARBA" id="ARBA00023125"/>
    </source>
</evidence>
<dbReference type="GO" id="GO:0003677">
    <property type="term" value="F:DNA binding"/>
    <property type="evidence" value="ECO:0007669"/>
    <property type="project" value="UniProtKB-KW"/>
</dbReference>
<dbReference type="InterPro" id="IPR050707">
    <property type="entry name" value="HTH_MetabolicPath_Reg"/>
</dbReference>
<dbReference type="Gene3D" id="1.10.10.10">
    <property type="entry name" value="Winged helix-like DNA-binding domain superfamily/Winged helix DNA-binding domain"/>
    <property type="match status" value="2"/>
</dbReference>
<keyword evidence="2" id="KW-0805">Transcription regulation</keyword>
<keyword evidence="3" id="KW-0238">DNA-binding</keyword>
<evidence type="ECO:0000256" key="5">
    <source>
        <dbReference type="ARBA" id="ARBA00058938"/>
    </source>
</evidence>
<dbReference type="GO" id="GO:0046278">
    <property type="term" value="P:3,4-dihydroxybenzoate metabolic process"/>
    <property type="evidence" value="ECO:0007669"/>
    <property type="project" value="InterPro"/>
</dbReference>
<dbReference type="InterPro" id="IPR036388">
    <property type="entry name" value="WH-like_DNA-bd_sf"/>
</dbReference>
<dbReference type="Gene3D" id="3.30.450.40">
    <property type="match status" value="2"/>
</dbReference>
<evidence type="ECO:0000313" key="9">
    <source>
        <dbReference type="EMBL" id="GLW89497.1"/>
    </source>
</evidence>
<evidence type="ECO:0000256" key="1">
    <source>
        <dbReference type="ARBA" id="ARBA00022798"/>
    </source>
</evidence>
<dbReference type="AlphaFoldDB" id="A0A9W6QJ22"/>
<comment type="caution">
    <text evidence="9">The sequence shown here is derived from an EMBL/GenBank/DDBJ whole genome shotgun (WGS) entry which is preliminary data.</text>
</comment>
<dbReference type="SUPFAM" id="SSF55781">
    <property type="entry name" value="GAF domain-like"/>
    <property type="match status" value="2"/>
</dbReference>
<gene>
    <name evidence="9" type="ORF">Aglo03_03130</name>
</gene>
<dbReference type="Proteomes" id="UP001165042">
    <property type="component" value="Unassembled WGS sequence"/>
</dbReference>
<evidence type="ECO:0000313" key="10">
    <source>
        <dbReference type="Proteomes" id="UP001165042"/>
    </source>
</evidence>
<name>A0A9W6QJ22_9PSEU</name>
<comment type="function">
    <text evidence="5">May be an activator protein for the gylABX operon.</text>
</comment>
<dbReference type="PROSITE" id="PS51078">
    <property type="entry name" value="ICLR_ED"/>
    <property type="match status" value="2"/>
</dbReference>
<dbReference type="NCBIfam" id="TIGR02431">
    <property type="entry name" value="pcaR_pcaU"/>
    <property type="match status" value="1"/>
</dbReference>
<dbReference type="InterPro" id="IPR036390">
    <property type="entry name" value="WH_DNA-bd_sf"/>
</dbReference>
<evidence type="ECO:0000256" key="2">
    <source>
        <dbReference type="ARBA" id="ARBA00023015"/>
    </source>
</evidence>
<evidence type="ECO:0000256" key="6">
    <source>
        <dbReference type="ARBA" id="ARBA00070406"/>
    </source>
</evidence>